<dbReference type="eggNOG" id="COG0153">
    <property type="taxonomic scope" value="Bacteria"/>
</dbReference>
<reference evidence="16 17" key="1">
    <citation type="submission" date="2009-06" db="EMBL/GenBank/DDBJ databases">
        <title>The Genome Sequence of Lactobacillus coleohominis strain 101-4-CHN.</title>
        <authorList>
            <consortium name="The Broad Institute Genome Sequencing Platform"/>
            <person name="Ward D."/>
            <person name="Young S.K."/>
            <person name="Zeng Q."/>
            <person name="Koehrsen M."/>
            <person name="Alvarado L."/>
            <person name="Berlin A."/>
            <person name="Borenstein D."/>
            <person name="Chen Z."/>
            <person name="Engels R."/>
            <person name="Freedman E."/>
            <person name="Gellesch M."/>
            <person name="Goldberg J."/>
            <person name="Griggs A."/>
            <person name="Gujja S."/>
            <person name="Heiman D."/>
            <person name="Hepburn T."/>
            <person name="Howarth C."/>
            <person name="Jen D."/>
            <person name="Larson L."/>
            <person name="Lewis B."/>
            <person name="Mehta T."/>
            <person name="Park D."/>
            <person name="Pearson M."/>
            <person name="Roberts A."/>
            <person name="Saif S."/>
            <person name="Shea T."/>
            <person name="Shenoy N."/>
            <person name="Sisk P."/>
            <person name="Stolte C."/>
            <person name="Sykes S."/>
            <person name="Walk T."/>
            <person name="White J."/>
            <person name="Yandava C."/>
            <person name="Liu Y."/>
            <person name="Xu Q."/>
            <person name="Lander E."/>
            <person name="Nusbaum C."/>
            <person name="Galagan J."/>
            <person name="Birren B."/>
        </authorList>
    </citation>
    <scope>NUCLEOTIDE SEQUENCE [LARGE SCALE GENOMIC DNA]</scope>
    <source>
        <strain evidence="16 17">101-4-CHN</strain>
    </source>
</reference>
<evidence type="ECO:0000259" key="13">
    <source>
        <dbReference type="Pfam" id="PF00288"/>
    </source>
</evidence>
<feature type="binding site" evidence="11">
    <location>
        <position position="133"/>
    </location>
    <ligand>
        <name>Mg(2+)</name>
        <dbReference type="ChEBI" id="CHEBI:18420"/>
    </ligand>
</feature>
<sequence length="391" mass="43917">MLMEKQALLDGFQKVFHRPGKDIFFSPGRINLIGEHTDYNDGLSMPCAISLGTYGVFAPRDDDKVELYSENIKGEIVSFPVTDRYPIVKDSEQWANYPKGMLAYLRHEGYLIDKGFSLYIYGNLPYGSGLSSSASIEMLMGEVLKDEFNLPVSNIELAKLGQRTENDFLGLRSGIMDQFAVRMGKKDQAVLLNSATLSYQYKSMDDPNYTLVIMSTNKKHSLANSAYNERVKQSQEALHLLQQKLGITSLSDLDFKTFEAYDYLINDAVLIRRVRHVVTENERTREATKAMQVNDMERLGRLINASHVSLAYDYEVSSCELDTLVNTAWQLPGVAGARMIGGGFAGSAIALVKKDQVENLKQQVGEEYRNKVGYDASFFDVEIVDGPRQLN</sequence>
<evidence type="ECO:0000256" key="9">
    <source>
        <dbReference type="ARBA" id="ARBA00023144"/>
    </source>
</evidence>
<dbReference type="GO" id="GO:0005829">
    <property type="term" value="C:cytosol"/>
    <property type="evidence" value="ECO:0007669"/>
    <property type="project" value="TreeGrafter"/>
</dbReference>
<evidence type="ECO:0000259" key="15">
    <source>
        <dbReference type="Pfam" id="PF10509"/>
    </source>
</evidence>
<dbReference type="InterPro" id="IPR022963">
    <property type="entry name" value="Galactokinase_bac"/>
</dbReference>
<dbReference type="GO" id="GO:0000287">
    <property type="term" value="F:magnesium ion binding"/>
    <property type="evidence" value="ECO:0007669"/>
    <property type="project" value="UniProtKB-UniRule"/>
</dbReference>
<dbReference type="PIRSF" id="PIRSF000530">
    <property type="entry name" value="Galactokinase"/>
    <property type="match status" value="1"/>
</dbReference>
<evidence type="ECO:0000256" key="12">
    <source>
        <dbReference type="NCBIfam" id="TIGR00131"/>
    </source>
</evidence>
<keyword evidence="7 11" id="KW-0067">ATP-binding</keyword>
<comment type="subcellular location">
    <subcellularLocation>
        <location evidence="11">Cytoplasm</location>
    </subcellularLocation>
</comment>
<dbReference type="InterPro" id="IPR019741">
    <property type="entry name" value="Galactokinase_CS"/>
</dbReference>
<dbReference type="STRING" id="575594.HMPREF0501_01461"/>
<feature type="binding site" evidence="11">
    <location>
        <position position="69"/>
    </location>
    <ligand>
        <name>ATP</name>
        <dbReference type="ChEBI" id="CHEBI:30616"/>
    </ligand>
</feature>
<dbReference type="Pfam" id="PF08544">
    <property type="entry name" value="GHMP_kinases_C"/>
    <property type="match status" value="1"/>
</dbReference>
<dbReference type="NCBIfam" id="NF003705">
    <property type="entry name" value="PRK05322.1"/>
    <property type="match status" value="1"/>
</dbReference>
<dbReference type="Gene3D" id="3.30.70.890">
    <property type="entry name" value="GHMP kinase, C-terminal domain"/>
    <property type="match status" value="1"/>
</dbReference>
<dbReference type="Gene3D" id="3.30.230.10">
    <property type="match status" value="1"/>
</dbReference>
<dbReference type="SUPFAM" id="SSF55060">
    <property type="entry name" value="GHMP Kinase, C-terminal domain"/>
    <property type="match status" value="1"/>
</dbReference>
<dbReference type="Proteomes" id="UP000003987">
    <property type="component" value="Unassembled WGS sequence"/>
</dbReference>
<dbReference type="InterPro" id="IPR006206">
    <property type="entry name" value="Mevalonate/galactokinase"/>
</dbReference>
<dbReference type="InterPro" id="IPR036554">
    <property type="entry name" value="GHMP_kinase_C_sf"/>
</dbReference>
<dbReference type="NCBIfam" id="TIGR00131">
    <property type="entry name" value="gal_kin"/>
    <property type="match status" value="1"/>
</dbReference>
<dbReference type="Pfam" id="PF00288">
    <property type="entry name" value="GHMP_kinases_N"/>
    <property type="match status" value="1"/>
</dbReference>
<feature type="binding site" evidence="11">
    <location>
        <position position="227"/>
    </location>
    <ligand>
        <name>substrate</name>
    </ligand>
</feature>
<dbReference type="FunFam" id="3.30.230.10:FF:000017">
    <property type="entry name" value="Galactokinase"/>
    <property type="match status" value="1"/>
</dbReference>
<evidence type="ECO:0000256" key="3">
    <source>
        <dbReference type="ARBA" id="ARBA00022679"/>
    </source>
</evidence>
<dbReference type="InterPro" id="IPR006203">
    <property type="entry name" value="GHMP_knse_ATP-bd_CS"/>
</dbReference>
<dbReference type="GO" id="GO:0006012">
    <property type="term" value="P:galactose metabolic process"/>
    <property type="evidence" value="ECO:0007669"/>
    <property type="project" value="UniProtKB-UniRule"/>
</dbReference>
<feature type="site" description="Transition state stabilizer" evidence="11">
    <location>
        <position position="29"/>
    </location>
</feature>
<feature type="binding site" evidence="11">
    <location>
        <begin position="35"/>
        <end position="38"/>
    </location>
    <ligand>
        <name>substrate</name>
    </ligand>
</feature>
<evidence type="ECO:0000256" key="1">
    <source>
        <dbReference type="ARBA" id="ARBA00006566"/>
    </source>
</evidence>
<feature type="domain" description="GHMP kinase C-terminal" evidence="14">
    <location>
        <begin position="289"/>
        <end position="369"/>
    </location>
</feature>
<dbReference type="FunFam" id="3.30.70.890:FF:000001">
    <property type="entry name" value="Galactokinase"/>
    <property type="match status" value="1"/>
</dbReference>
<proteinExistence type="inferred from homology"/>
<dbReference type="InterPro" id="IPR006204">
    <property type="entry name" value="GHMP_kinase_N_dom"/>
</dbReference>
<evidence type="ECO:0000256" key="4">
    <source>
        <dbReference type="ARBA" id="ARBA00022723"/>
    </source>
</evidence>
<dbReference type="InterPro" id="IPR020568">
    <property type="entry name" value="Ribosomal_Su5_D2-typ_SF"/>
</dbReference>
<keyword evidence="6 11" id="KW-0418">Kinase</keyword>
<comment type="catalytic activity">
    <reaction evidence="11">
        <text>alpha-D-galactose + ATP = alpha-D-galactose 1-phosphate + ADP + H(+)</text>
        <dbReference type="Rhea" id="RHEA:13553"/>
        <dbReference type="ChEBI" id="CHEBI:15378"/>
        <dbReference type="ChEBI" id="CHEBI:28061"/>
        <dbReference type="ChEBI" id="CHEBI:30616"/>
        <dbReference type="ChEBI" id="CHEBI:58336"/>
        <dbReference type="ChEBI" id="CHEBI:456216"/>
        <dbReference type="EC" id="2.7.1.6"/>
    </reaction>
</comment>
<dbReference type="HOGENOM" id="CLU_017814_2_1_9"/>
<keyword evidence="17" id="KW-1185">Reference proteome</keyword>
<keyword evidence="5 11" id="KW-0547">Nucleotide-binding</keyword>
<feature type="binding site" evidence="11">
    <location>
        <begin position="127"/>
        <end position="133"/>
    </location>
    <ligand>
        <name>ATP</name>
        <dbReference type="ChEBI" id="CHEBI:30616"/>
    </ligand>
</feature>
<evidence type="ECO:0000256" key="5">
    <source>
        <dbReference type="ARBA" id="ARBA00022741"/>
    </source>
</evidence>
<keyword evidence="8 11" id="KW-0460">Magnesium</keyword>
<gene>
    <name evidence="11 16" type="primary">galK</name>
    <name evidence="16" type="ORF">HMPREF0501_01461</name>
</gene>
<keyword evidence="10 11" id="KW-0119">Carbohydrate metabolism</keyword>
<evidence type="ECO:0000313" key="17">
    <source>
        <dbReference type="Proteomes" id="UP000003987"/>
    </source>
</evidence>
<evidence type="ECO:0000256" key="8">
    <source>
        <dbReference type="ARBA" id="ARBA00022842"/>
    </source>
</evidence>
<dbReference type="AlphaFoldDB" id="C7XXP7"/>
<organism evidence="16 17">
    <name type="scientific">Limosilactobacillus coleohominis 101-4-CHN</name>
    <dbReference type="NCBI Taxonomy" id="575594"/>
    <lineage>
        <taxon>Bacteria</taxon>
        <taxon>Bacillati</taxon>
        <taxon>Bacillota</taxon>
        <taxon>Bacilli</taxon>
        <taxon>Lactobacillales</taxon>
        <taxon>Lactobacillaceae</taxon>
        <taxon>Limosilactobacillus</taxon>
    </lineage>
</organism>
<dbReference type="PROSITE" id="PS00106">
    <property type="entry name" value="GALACTOKINASE"/>
    <property type="match status" value="1"/>
</dbReference>
<keyword evidence="9 11" id="KW-0299">Galactose metabolism</keyword>
<evidence type="ECO:0000256" key="2">
    <source>
        <dbReference type="ARBA" id="ARBA00022490"/>
    </source>
</evidence>
<evidence type="ECO:0000259" key="14">
    <source>
        <dbReference type="Pfam" id="PF08544"/>
    </source>
</evidence>
<dbReference type="InterPro" id="IPR014721">
    <property type="entry name" value="Ribsml_uS5_D2-typ_fold_subgr"/>
</dbReference>
<protein>
    <recommendedName>
        <fullName evidence="11 12">Galactokinase</fullName>
        <ecNumber evidence="11 12">2.7.1.6</ecNumber>
    </recommendedName>
    <alternativeName>
        <fullName evidence="11">Galactose kinase</fullName>
    </alternativeName>
</protein>
<dbReference type="EC" id="2.7.1.6" evidence="11 12"/>
<dbReference type="PRINTS" id="PR00473">
    <property type="entry name" value="GALCTOKINASE"/>
</dbReference>
<evidence type="ECO:0000256" key="7">
    <source>
        <dbReference type="ARBA" id="ARBA00022840"/>
    </source>
</evidence>
<dbReference type="EMBL" id="GG698806">
    <property type="protein sequence ID" value="EEU29667.1"/>
    <property type="molecule type" value="Genomic_DNA"/>
</dbReference>
<dbReference type="HAMAP" id="MF_00246">
    <property type="entry name" value="Galactokinase"/>
    <property type="match status" value="1"/>
</dbReference>
<keyword evidence="2 11" id="KW-0963">Cytoplasm</keyword>
<evidence type="ECO:0000256" key="11">
    <source>
        <dbReference type="HAMAP-Rule" id="MF_00246"/>
    </source>
</evidence>
<dbReference type="InterPro" id="IPR013750">
    <property type="entry name" value="GHMP_kinase_C_dom"/>
</dbReference>
<comment type="pathway">
    <text evidence="11">Carbohydrate metabolism; galactose metabolism.</text>
</comment>
<dbReference type="SUPFAM" id="SSF54211">
    <property type="entry name" value="Ribosomal protein S5 domain 2-like"/>
    <property type="match status" value="1"/>
</dbReference>
<comment type="similarity">
    <text evidence="1 11">Belongs to the GHMP kinase family. GalK subfamily.</text>
</comment>
<dbReference type="PROSITE" id="PS00627">
    <property type="entry name" value="GHMP_KINASES_ATP"/>
    <property type="match status" value="1"/>
</dbReference>
<feature type="active site" description="Proton acceptor" evidence="11">
    <location>
        <position position="177"/>
    </location>
</feature>
<feature type="domain" description="Galactokinase N-terminal" evidence="15">
    <location>
        <begin position="12"/>
        <end position="59"/>
    </location>
</feature>
<dbReference type="InterPro" id="IPR000705">
    <property type="entry name" value="Galactokinase"/>
</dbReference>
<dbReference type="PRINTS" id="PR00959">
    <property type="entry name" value="MEVGALKINASE"/>
</dbReference>
<evidence type="ECO:0000313" key="16">
    <source>
        <dbReference type="EMBL" id="EEU29667.1"/>
    </source>
</evidence>
<evidence type="ECO:0000256" key="10">
    <source>
        <dbReference type="ARBA" id="ARBA00023277"/>
    </source>
</evidence>
<feature type="domain" description="GHMP kinase N-terminal" evidence="13">
    <location>
        <begin position="96"/>
        <end position="184"/>
    </location>
</feature>
<dbReference type="GO" id="GO:0005524">
    <property type="term" value="F:ATP binding"/>
    <property type="evidence" value="ECO:0007669"/>
    <property type="project" value="UniProtKB-UniRule"/>
</dbReference>
<dbReference type="UniPathway" id="UPA00214"/>
<feature type="binding site" evidence="11">
    <location>
        <position position="165"/>
    </location>
    <ligand>
        <name>Mg(2+)</name>
        <dbReference type="ChEBI" id="CHEBI:18420"/>
    </ligand>
</feature>
<name>C7XXP7_9LACO</name>
<evidence type="ECO:0000256" key="6">
    <source>
        <dbReference type="ARBA" id="ARBA00022777"/>
    </source>
</evidence>
<dbReference type="GO" id="GO:0004335">
    <property type="term" value="F:galactokinase activity"/>
    <property type="evidence" value="ECO:0007669"/>
    <property type="project" value="UniProtKB-UniRule"/>
</dbReference>
<accession>C7XXP7</accession>
<dbReference type="InterPro" id="IPR019539">
    <property type="entry name" value="GalKase_N"/>
</dbReference>
<dbReference type="Pfam" id="PF10509">
    <property type="entry name" value="GalKase_gal_bdg"/>
    <property type="match status" value="1"/>
</dbReference>
<comment type="function">
    <text evidence="11">Catalyzes the transfer of the gamma-phosphate of ATP to D-galactose to form alpha-D-galactose-1-phosphate (Gal-1-P).</text>
</comment>
<dbReference type="PANTHER" id="PTHR10457">
    <property type="entry name" value="MEVALONATE KINASE/GALACTOKINASE"/>
    <property type="match status" value="1"/>
</dbReference>
<keyword evidence="4 11" id="KW-0479">Metal-binding</keyword>
<keyword evidence="3 11" id="KW-0808">Transferase</keyword>
<dbReference type="PANTHER" id="PTHR10457:SF7">
    <property type="entry name" value="GALACTOKINASE-RELATED"/>
    <property type="match status" value="1"/>
</dbReference>